<evidence type="ECO:0000313" key="2">
    <source>
        <dbReference type="EMBL" id="QTD38892.1"/>
    </source>
</evidence>
<dbReference type="PANTHER" id="PTHR37512">
    <property type="entry name" value="TRIFUNCTIONAL NAD BIOSYNTHESIS/REGULATOR PROTEIN NADR"/>
    <property type="match status" value="1"/>
</dbReference>
<dbReference type="SUPFAM" id="SSF52540">
    <property type="entry name" value="P-loop containing nucleoside triphosphate hydrolases"/>
    <property type="match status" value="1"/>
</dbReference>
<reference evidence="2 3" key="1">
    <citation type="submission" date="2021-03" db="EMBL/GenBank/DDBJ databases">
        <title>Complete genome of Polaribacter_sp.G4M1.</title>
        <authorList>
            <person name="Jeong S.W."/>
            <person name="Bae J.W."/>
        </authorList>
    </citation>
    <scope>NUCLEOTIDE SEQUENCE [LARGE SCALE GENOMIC DNA]</scope>
    <source>
        <strain evidence="2 3">G4M1</strain>
    </source>
</reference>
<feature type="domain" description="NadR/Ttd14 AAA" evidence="1">
    <location>
        <begin position="14"/>
        <end position="173"/>
    </location>
</feature>
<dbReference type="InterPro" id="IPR038727">
    <property type="entry name" value="NadR/Ttd14_AAA_dom"/>
</dbReference>
<dbReference type="PANTHER" id="PTHR37512:SF1">
    <property type="entry name" value="NADR_TTD14 AAA DOMAIN-CONTAINING PROTEIN"/>
    <property type="match status" value="1"/>
</dbReference>
<keyword evidence="2" id="KW-0067">ATP-binding</keyword>
<keyword evidence="2" id="KW-0547">Nucleotide-binding</keyword>
<dbReference type="InterPro" id="IPR052735">
    <property type="entry name" value="NAD_biosynth-regulator"/>
</dbReference>
<accession>A0ABX7SYC5</accession>
<keyword evidence="3" id="KW-1185">Reference proteome</keyword>
<gene>
    <name evidence="2" type="ORF">JL193_06465</name>
</gene>
<proteinExistence type="predicted"/>
<sequence length="219" mass="25597">MEKELTQTQINIVKVVLFGPESTGKTTLSRHLARHYNTVWAPEFAREYLQNKWNNERKTCEKDDLLPIAIGQIKLENSLAKKADKILICDTDLLETKVYSEEFYGGFVDDQLNEAADKNEYDLYLLTYIDTPWEADDLRDRPEQRLEMFNAFENALKKHNKNYILLKGNKETRLKNAIKAIDKILKEKKGLHSFSDSLRDVDMHFLHQNSEGFSANFNY</sequence>
<evidence type="ECO:0000259" key="1">
    <source>
        <dbReference type="Pfam" id="PF13521"/>
    </source>
</evidence>
<dbReference type="Proteomes" id="UP000663935">
    <property type="component" value="Chromosome"/>
</dbReference>
<evidence type="ECO:0000313" key="3">
    <source>
        <dbReference type="Proteomes" id="UP000663935"/>
    </source>
</evidence>
<dbReference type="InterPro" id="IPR027417">
    <property type="entry name" value="P-loop_NTPase"/>
</dbReference>
<dbReference type="GO" id="GO:0005524">
    <property type="term" value="F:ATP binding"/>
    <property type="evidence" value="ECO:0007669"/>
    <property type="project" value="UniProtKB-KW"/>
</dbReference>
<organism evidence="2 3">
    <name type="scientific">Polaribacter batillariae</name>
    <dbReference type="NCBI Taxonomy" id="2808900"/>
    <lineage>
        <taxon>Bacteria</taxon>
        <taxon>Pseudomonadati</taxon>
        <taxon>Bacteroidota</taxon>
        <taxon>Flavobacteriia</taxon>
        <taxon>Flavobacteriales</taxon>
        <taxon>Flavobacteriaceae</taxon>
    </lineage>
</organism>
<dbReference type="RefSeq" id="WP_207973005.1">
    <property type="nucleotide sequence ID" value="NZ_CP071795.1"/>
</dbReference>
<dbReference type="Pfam" id="PF13521">
    <property type="entry name" value="AAA_28"/>
    <property type="match status" value="1"/>
</dbReference>
<name>A0ABX7SYC5_9FLAO</name>
<dbReference type="EMBL" id="CP071795">
    <property type="protein sequence ID" value="QTD38892.1"/>
    <property type="molecule type" value="Genomic_DNA"/>
</dbReference>
<protein>
    <submittedName>
        <fullName evidence="2">ATP-binding protein</fullName>
    </submittedName>
</protein>
<dbReference type="Gene3D" id="3.40.50.300">
    <property type="entry name" value="P-loop containing nucleotide triphosphate hydrolases"/>
    <property type="match status" value="1"/>
</dbReference>